<feature type="non-terminal residue" evidence="2">
    <location>
        <position position="1"/>
    </location>
</feature>
<evidence type="ECO:0000313" key="3">
    <source>
        <dbReference type="Proteomes" id="UP000752696"/>
    </source>
</evidence>
<dbReference type="Proteomes" id="UP000752696">
    <property type="component" value="Unassembled WGS sequence"/>
</dbReference>
<feature type="non-terminal residue" evidence="2">
    <location>
        <position position="73"/>
    </location>
</feature>
<feature type="compositionally biased region" description="Basic and acidic residues" evidence="1">
    <location>
        <begin position="1"/>
        <end position="36"/>
    </location>
</feature>
<reference evidence="2" key="1">
    <citation type="submission" date="2020-07" db="EMBL/GenBank/DDBJ databases">
        <authorList>
            <person name="Nazaruddin N."/>
        </authorList>
    </citation>
    <scope>NUCLEOTIDE SEQUENCE</scope>
</reference>
<keyword evidence="3" id="KW-1185">Reference proteome</keyword>
<dbReference type="AlphaFoldDB" id="A0A6V7HDU2"/>
<gene>
    <name evidence="2" type="ORF">MHI_LOCUS778761</name>
</gene>
<organism evidence="2 3">
    <name type="scientific">Heterotrigona itama</name>
    <dbReference type="NCBI Taxonomy" id="395501"/>
    <lineage>
        <taxon>Eukaryota</taxon>
        <taxon>Metazoa</taxon>
        <taxon>Ecdysozoa</taxon>
        <taxon>Arthropoda</taxon>
        <taxon>Hexapoda</taxon>
        <taxon>Insecta</taxon>
        <taxon>Pterygota</taxon>
        <taxon>Neoptera</taxon>
        <taxon>Endopterygota</taxon>
        <taxon>Hymenoptera</taxon>
        <taxon>Apocrita</taxon>
        <taxon>Aculeata</taxon>
        <taxon>Apoidea</taxon>
        <taxon>Anthophila</taxon>
        <taxon>Apidae</taxon>
        <taxon>Heterotrigona</taxon>
    </lineage>
</organism>
<protein>
    <submittedName>
        <fullName evidence="2">Uncharacterized protein</fullName>
    </submittedName>
</protein>
<feature type="region of interest" description="Disordered" evidence="1">
    <location>
        <begin position="1"/>
        <end position="62"/>
    </location>
</feature>
<dbReference type="EMBL" id="CAJDYZ010010539">
    <property type="protein sequence ID" value="CAD1478135.1"/>
    <property type="molecule type" value="Genomic_DNA"/>
</dbReference>
<comment type="caution">
    <text evidence="2">The sequence shown here is derived from an EMBL/GenBank/DDBJ whole genome shotgun (WGS) entry which is preliminary data.</text>
</comment>
<proteinExistence type="predicted"/>
<accession>A0A6V7HDU2</accession>
<name>A0A6V7HDU2_9HYME</name>
<evidence type="ECO:0000313" key="2">
    <source>
        <dbReference type="EMBL" id="CAD1478135.1"/>
    </source>
</evidence>
<sequence>IEIPEVKTLRSRNTKEDEIRDEKRNEIKVGGRENRSSRLNRARRNEGKEWSGGSGTLKNEPEHPLLHLLSCLH</sequence>
<evidence type="ECO:0000256" key="1">
    <source>
        <dbReference type="SAM" id="MobiDB-lite"/>
    </source>
</evidence>